<dbReference type="PANTHER" id="PTHR43479:SF11">
    <property type="entry name" value="ACREF_ENVCD OPERON REPRESSOR-RELATED"/>
    <property type="match status" value="1"/>
</dbReference>
<dbReference type="Gene3D" id="1.10.357.10">
    <property type="entry name" value="Tetracycline Repressor, domain 2"/>
    <property type="match status" value="1"/>
</dbReference>
<keyword evidence="3" id="KW-1185">Reference proteome</keyword>
<sequence>MSPRSTEQNEQIRAERIEQIMQAALEVYIEKGIRGTEMGDIAKKAGIARGLVYYYYKNKMDLFRELFTRYIQLAQTFIQSSLTAEEEAITKLKKYTRFYMEMVQNRPDLMRFYRNMENDITLVFETDAEAVHDSYTLNTHQPLIQAFKQAMNEGTIKKSDPKIIVNVYWGALTGTLDLFVNGQIKKEDLEQTIHHVIDLIFNDLQHNNP</sequence>
<dbReference type="InterPro" id="IPR009057">
    <property type="entry name" value="Homeodomain-like_sf"/>
</dbReference>
<dbReference type="Gene3D" id="1.10.10.60">
    <property type="entry name" value="Homeodomain-like"/>
    <property type="match status" value="1"/>
</dbReference>
<organism evidence="2 3">
    <name type="scientific">Aneurinibacillus soli</name>
    <dbReference type="NCBI Taxonomy" id="1500254"/>
    <lineage>
        <taxon>Bacteria</taxon>
        <taxon>Bacillati</taxon>
        <taxon>Bacillota</taxon>
        <taxon>Bacilli</taxon>
        <taxon>Bacillales</taxon>
        <taxon>Paenibacillaceae</taxon>
        <taxon>Aneurinibacillus group</taxon>
        <taxon>Aneurinibacillus</taxon>
    </lineage>
</organism>
<dbReference type="PRINTS" id="PR00455">
    <property type="entry name" value="HTHTETR"/>
</dbReference>
<dbReference type="KEGG" id="asoc:CB4_02902"/>
<name>A0A0U5BEP1_9BACL</name>
<proteinExistence type="predicted"/>
<dbReference type="EMBL" id="AP017312">
    <property type="protein sequence ID" value="BAU28727.1"/>
    <property type="molecule type" value="Genomic_DNA"/>
</dbReference>
<dbReference type="InterPro" id="IPR050624">
    <property type="entry name" value="HTH-type_Tx_Regulator"/>
</dbReference>
<protein>
    <submittedName>
        <fullName evidence="2">HTH-type transcriptional regulator MtrR</fullName>
    </submittedName>
</protein>
<dbReference type="Pfam" id="PF00440">
    <property type="entry name" value="TetR_N"/>
    <property type="match status" value="1"/>
</dbReference>
<dbReference type="AlphaFoldDB" id="A0A0U5BEP1"/>
<dbReference type="PROSITE" id="PS50977">
    <property type="entry name" value="HTH_TETR_2"/>
    <property type="match status" value="1"/>
</dbReference>
<gene>
    <name evidence="2" type="primary">mtrR_2</name>
    <name evidence="2" type="ORF">CB4_02902</name>
</gene>
<keyword evidence="1" id="KW-0238">DNA-binding</keyword>
<evidence type="ECO:0000313" key="3">
    <source>
        <dbReference type="Proteomes" id="UP000217696"/>
    </source>
</evidence>
<dbReference type="InterPro" id="IPR036271">
    <property type="entry name" value="Tet_transcr_reg_TetR-rel_C_sf"/>
</dbReference>
<dbReference type="Proteomes" id="UP000217696">
    <property type="component" value="Chromosome"/>
</dbReference>
<dbReference type="RefSeq" id="WP_231956020.1">
    <property type="nucleotide sequence ID" value="NZ_AP017312.1"/>
</dbReference>
<dbReference type="PANTHER" id="PTHR43479">
    <property type="entry name" value="ACREF/ENVCD OPERON REPRESSOR-RELATED"/>
    <property type="match status" value="1"/>
</dbReference>
<dbReference type="SUPFAM" id="SSF46689">
    <property type="entry name" value="Homeodomain-like"/>
    <property type="match status" value="1"/>
</dbReference>
<evidence type="ECO:0000256" key="1">
    <source>
        <dbReference type="ARBA" id="ARBA00023125"/>
    </source>
</evidence>
<evidence type="ECO:0000313" key="2">
    <source>
        <dbReference type="EMBL" id="BAU28727.1"/>
    </source>
</evidence>
<dbReference type="InterPro" id="IPR001647">
    <property type="entry name" value="HTH_TetR"/>
</dbReference>
<dbReference type="SUPFAM" id="SSF48498">
    <property type="entry name" value="Tetracyclin repressor-like, C-terminal domain"/>
    <property type="match status" value="1"/>
</dbReference>
<reference evidence="2 3" key="1">
    <citation type="submission" date="2015-12" db="EMBL/GenBank/DDBJ databases">
        <title>Genome sequence of Aneurinibacillus soli.</title>
        <authorList>
            <person name="Lee J.S."/>
            <person name="Lee K.C."/>
            <person name="Kim K.K."/>
            <person name="Lee B.W."/>
        </authorList>
    </citation>
    <scope>NUCLEOTIDE SEQUENCE [LARGE SCALE GENOMIC DNA]</scope>
    <source>
        <strain evidence="2 3">CB4</strain>
    </source>
</reference>
<accession>A0A0U5BEP1</accession>
<dbReference type="GO" id="GO:0003677">
    <property type="term" value="F:DNA binding"/>
    <property type="evidence" value="ECO:0007669"/>
    <property type="project" value="UniProtKB-UniRule"/>
</dbReference>